<keyword evidence="1" id="KW-1133">Transmembrane helix</keyword>
<accession>A0A2S3ZNA0</accession>
<evidence type="ECO:0000256" key="1">
    <source>
        <dbReference type="SAM" id="Phobius"/>
    </source>
</evidence>
<dbReference type="Proteomes" id="UP000237340">
    <property type="component" value="Unassembled WGS sequence"/>
</dbReference>
<organism evidence="2 3">
    <name type="scientific">Cryobacterium zongtaii</name>
    <dbReference type="NCBI Taxonomy" id="1259217"/>
    <lineage>
        <taxon>Bacteria</taxon>
        <taxon>Bacillati</taxon>
        <taxon>Actinomycetota</taxon>
        <taxon>Actinomycetes</taxon>
        <taxon>Micrococcales</taxon>
        <taxon>Microbacteriaceae</taxon>
        <taxon>Cryobacterium</taxon>
    </lineage>
</organism>
<keyword evidence="1" id="KW-0812">Transmembrane</keyword>
<keyword evidence="1" id="KW-0472">Membrane</keyword>
<keyword evidence="3" id="KW-1185">Reference proteome</keyword>
<feature type="transmembrane region" description="Helical" evidence="1">
    <location>
        <begin position="214"/>
        <end position="237"/>
    </location>
</feature>
<evidence type="ECO:0000313" key="2">
    <source>
        <dbReference type="EMBL" id="POH70091.1"/>
    </source>
</evidence>
<proteinExistence type="predicted"/>
<sequence length="245" mass="26924">MRPGGGFTQIGNDPDKRDATLIDTSAGGGLITLRPKQARTWAGVGLTVVGAVPAVVLLVHPPENPFSWLGLFFLVPGLILTGYARTRSRSLTIAPDRYLEYRDLFGRRRRIEPTNTTEIIWYWDVTGSGGRPYRPLRTPIGVVDEKWAVLRNGDTTVLRLSMWVWTMTDLLTIAEAMPATLRVPEGELSPWALAKREPDYFTWLELHPLTNLMVFYLALFGVVGSVMAGLLAVIFVFGPGGGGAG</sequence>
<protein>
    <submittedName>
        <fullName evidence="2">Uncharacterized protein</fullName>
    </submittedName>
</protein>
<reference evidence="2 3" key="1">
    <citation type="submission" date="2018-01" db="EMBL/GenBank/DDBJ databases">
        <title>Cryobacterium sp. nov., from glaciers in China.</title>
        <authorList>
            <person name="Liu Q."/>
            <person name="Xin Y.-H."/>
        </authorList>
    </citation>
    <scope>NUCLEOTIDE SEQUENCE [LARGE SCALE GENOMIC DNA]</scope>
    <source>
        <strain evidence="2 3">TMN-42</strain>
    </source>
</reference>
<gene>
    <name evidence="2" type="ORF">C3B61_00255</name>
</gene>
<dbReference type="AlphaFoldDB" id="A0A2S3ZNA0"/>
<feature type="transmembrane region" description="Helical" evidence="1">
    <location>
        <begin position="66"/>
        <end position="84"/>
    </location>
</feature>
<comment type="caution">
    <text evidence="2">The sequence shown here is derived from an EMBL/GenBank/DDBJ whole genome shotgun (WGS) entry which is preliminary data.</text>
</comment>
<name>A0A2S3ZNA0_9MICO</name>
<dbReference type="EMBL" id="PPXD01000001">
    <property type="protein sequence ID" value="POH70091.1"/>
    <property type="molecule type" value="Genomic_DNA"/>
</dbReference>
<feature type="transmembrane region" description="Helical" evidence="1">
    <location>
        <begin position="41"/>
        <end position="60"/>
    </location>
</feature>
<evidence type="ECO:0000313" key="3">
    <source>
        <dbReference type="Proteomes" id="UP000237340"/>
    </source>
</evidence>